<evidence type="ECO:0000313" key="2">
    <source>
        <dbReference type="EMBL" id="SHH16801.1"/>
    </source>
</evidence>
<accession>A0A1M5QSD6</accession>
<feature type="signal peptide" evidence="1">
    <location>
        <begin position="1"/>
        <end position="26"/>
    </location>
</feature>
<sequence length="453" mass="49127">MFKPNTAAPMKATALWVALLITSTGACNGRAPDPATTPTVAANAAPAEHSCFWDGPWVREDPARSYAYPDTGAAYWAARLRLPDGATLQLQGDYPQARYASLVLYDADGAPTDALHDALIQPDAGSRNPFIDGAERAARPRRWTVQVRAEAVPARRAANTLYAGPEQRDIALLYRVYVPDQGRGRTGGVDLPQAQLRLADGRLLAADDSCVRAEVNREAMPNTVAPRPAYLLARERPLKAGALPDAFPATQPLQWHAFYDARVVAACAYLGECGGQPERKGGVYSNPDNAYLWAMTSRRLGPVLVLQGTMPRVPATRSGRARFQAGDLRYWSLCNYEAYTQRASACVYDEQVPLDAKRRYTVVVSRAADRPRNARAECGVAWVDWGEAGDGAGHDDDGMLFLRNMLPSPGFAQAVQNTRTPGDEAAVLGDYLPGAVYTDTAGFEQRGCSKPSR</sequence>
<protein>
    <submittedName>
        <fullName evidence="2">Uncharacterized protein</fullName>
    </submittedName>
</protein>
<dbReference type="RefSeq" id="WP_072898259.1">
    <property type="nucleotide sequence ID" value="NZ_FQWZ01000006.1"/>
</dbReference>
<organism evidence="2 3">
    <name type="scientific">Hydrocarboniphaga daqingensis</name>
    <dbReference type="NCBI Taxonomy" id="490188"/>
    <lineage>
        <taxon>Bacteria</taxon>
        <taxon>Pseudomonadati</taxon>
        <taxon>Pseudomonadota</taxon>
        <taxon>Gammaproteobacteria</taxon>
        <taxon>Nevskiales</taxon>
        <taxon>Nevskiaceae</taxon>
        <taxon>Hydrocarboniphaga</taxon>
    </lineage>
</organism>
<evidence type="ECO:0000256" key="1">
    <source>
        <dbReference type="SAM" id="SignalP"/>
    </source>
</evidence>
<evidence type="ECO:0000313" key="3">
    <source>
        <dbReference type="Proteomes" id="UP000199758"/>
    </source>
</evidence>
<dbReference type="AlphaFoldDB" id="A0A1M5QSD6"/>
<dbReference type="PROSITE" id="PS51257">
    <property type="entry name" value="PROKAR_LIPOPROTEIN"/>
    <property type="match status" value="1"/>
</dbReference>
<reference evidence="2 3" key="1">
    <citation type="submission" date="2016-11" db="EMBL/GenBank/DDBJ databases">
        <authorList>
            <person name="Jaros S."/>
            <person name="Januszkiewicz K."/>
            <person name="Wedrychowicz H."/>
        </authorList>
    </citation>
    <scope>NUCLEOTIDE SEQUENCE [LARGE SCALE GENOMIC DNA]</scope>
    <source>
        <strain evidence="2 3">CGMCC 1.7049</strain>
    </source>
</reference>
<dbReference type="Proteomes" id="UP000199758">
    <property type="component" value="Unassembled WGS sequence"/>
</dbReference>
<proteinExistence type="predicted"/>
<feature type="chain" id="PRO_5012725600" evidence="1">
    <location>
        <begin position="27"/>
        <end position="453"/>
    </location>
</feature>
<name>A0A1M5QSD6_9GAMM</name>
<dbReference type="OrthoDB" id="9146291at2"/>
<dbReference type="EMBL" id="FQWZ01000006">
    <property type="protein sequence ID" value="SHH16801.1"/>
    <property type="molecule type" value="Genomic_DNA"/>
</dbReference>
<keyword evidence="3" id="KW-1185">Reference proteome</keyword>
<dbReference type="STRING" id="490188.SAMN04488068_2792"/>
<gene>
    <name evidence="2" type="ORF">SAMN04488068_2792</name>
</gene>
<keyword evidence="1" id="KW-0732">Signal</keyword>